<proteinExistence type="predicted"/>
<reference evidence="1" key="1">
    <citation type="submission" date="2024-03" db="EMBL/GenBank/DDBJ databases">
        <title>Diverse circular DNA viruses in blood, oral, and fecal samples of captive lemurs.</title>
        <authorList>
            <person name="Paietta E.N."/>
            <person name="Kraberger S."/>
            <person name="Lund M.C."/>
            <person name="Custer J.M."/>
            <person name="Vargas K.M."/>
            <person name="Ehmke E.E."/>
            <person name="Yoder A.D."/>
            <person name="Varsani A."/>
        </authorList>
    </citation>
    <scope>NUCLEOTIDE SEQUENCE</scope>
    <source>
        <strain evidence="1">Duke_17_45</strain>
    </source>
</reference>
<sequence>MKFEYILYERDVSFDYGDFPGATCSGTEKNGFSINIDIDDRVDMDSLEGFGDFQFLEKDIKTRQGLIDFINENEEYIEEINPSCKYSNKEIFEELVEFLEKGKEQK</sequence>
<accession>A0AAU8ATV2</accession>
<name>A0AAU8ATV2_9VIRU</name>
<dbReference type="EMBL" id="PP511318">
    <property type="protein sequence ID" value="XCD03115.1"/>
    <property type="molecule type" value="Genomic_DNA"/>
</dbReference>
<organism evidence="1">
    <name type="scientific">Dulem virus 31</name>
    <dbReference type="NCBI Taxonomy" id="3145749"/>
    <lineage>
        <taxon>Viruses</taxon>
        <taxon>Monodnaviria</taxon>
        <taxon>Sangervirae</taxon>
        <taxon>Phixviricota</taxon>
        <taxon>Malgrandaviricetes</taxon>
        <taxon>Petitvirales</taxon>
        <taxon>Microviridae</taxon>
        <taxon>Microvirus</taxon>
    </lineage>
</organism>
<protein>
    <recommendedName>
        <fullName evidence="2">Phage protein</fullName>
    </recommendedName>
</protein>
<evidence type="ECO:0008006" key="2">
    <source>
        <dbReference type="Google" id="ProtNLM"/>
    </source>
</evidence>
<evidence type="ECO:0000313" key="1">
    <source>
        <dbReference type="EMBL" id="XCD03115.1"/>
    </source>
</evidence>